<organism evidence="1 2">
    <name type="scientific">Riccia fluitans</name>
    <dbReference type="NCBI Taxonomy" id="41844"/>
    <lineage>
        <taxon>Eukaryota</taxon>
        <taxon>Viridiplantae</taxon>
        <taxon>Streptophyta</taxon>
        <taxon>Embryophyta</taxon>
        <taxon>Marchantiophyta</taxon>
        <taxon>Marchantiopsida</taxon>
        <taxon>Marchantiidae</taxon>
        <taxon>Marchantiales</taxon>
        <taxon>Ricciaceae</taxon>
        <taxon>Riccia</taxon>
    </lineage>
</organism>
<dbReference type="PANTHER" id="PTHR34050">
    <property type="entry name" value="DNA REPAIR RAD52-LIKE PROTEIN 2, CHLOROPLASTIC"/>
    <property type="match status" value="1"/>
</dbReference>
<dbReference type="AlphaFoldDB" id="A0ABD1ZJC4"/>
<comment type="caution">
    <text evidence="1">The sequence shown here is derived from an EMBL/GenBank/DDBJ whole genome shotgun (WGS) entry which is preliminary data.</text>
</comment>
<proteinExistence type="predicted"/>
<protein>
    <submittedName>
        <fullName evidence="1">Uncharacterized protein</fullName>
    </submittedName>
</protein>
<name>A0ABD1ZJC4_9MARC</name>
<accession>A0ABD1ZJC4</accession>
<dbReference type="PANTHER" id="PTHR34050:SF3">
    <property type="entry name" value="DNA REPAIR RAD52-LIKE PROTEIN 2, CHLOROPLASTIC"/>
    <property type="match status" value="1"/>
</dbReference>
<evidence type="ECO:0000313" key="1">
    <source>
        <dbReference type="EMBL" id="KAL2651187.1"/>
    </source>
</evidence>
<sequence>MEDKTEDAIVTTSSPSYAQVKPVNPNRPLADIIQDLSKRVPDHLLSKVPHKWFEAQKEARQREFKECRKRHYPLDLLPYDVPRKYIPWYNAVRLLNHYAPGWIGEIRNIAVPGKNANTFVTVVYRITLKGSDGEVCREASATSTMDYSDHSVYFSPVQNAEREAFCKACLLFGLGLYLYHSPDAPPPNYNSDEYLQVPP</sequence>
<gene>
    <name evidence="1" type="ORF">R1flu_019315</name>
</gene>
<reference evidence="1 2" key="1">
    <citation type="submission" date="2024-09" db="EMBL/GenBank/DDBJ databases">
        <title>Chromosome-scale assembly of Riccia fluitans.</title>
        <authorList>
            <person name="Paukszto L."/>
            <person name="Sawicki J."/>
            <person name="Karawczyk K."/>
            <person name="Piernik-Szablinska J."/>
            <person name="Szczecinska M."/>
            <person name="Mazdziarz M."/>
        </authorList>
    </citation>
    <scope>NUCLEOTIDE SEQUENCE [LARGE SCALE GENOMIC DNA]</scope>
    <source>
        <strain evidence="1">Rf_01</strain>
        <tissue evidence="1">Aerial parts of the thallus</tissue>
    </source>
</reference>
<dbReference type="EMBL" id="JBHFFA010000001">
    <property type="protein sequence ID" value="KAL2651187.1"/>
    <property type="molecule type" value="Genomic_DNA"/>
</dbReference>
<dbReference type="InterPro" id="IPR037489">
    <property type="entry name" value="RAD52-like"/>
</dbReference>
<keyword evidence="2" id="KW-1185">Reference proteome</keyword>
<dbReference type="Proteomes" id="UP001605036">
    <property type="component" value="Unassembled WGS sequence"/>
</dbReference>
<evidence type="ECO:0000313" key="2">
    <source>
        <dbReference type="Proteomes" id="UP001605036"/>
    </source>
</evidence>